<keyword evidence="6" id="KW-0675">Receptor</keyword>
<evidence type="ECO:0000313" key="11">
    <source>
        <dbReference type="Proteomes" id="UP000824782"/>
    </source>
</evidence>
<dbReference type="CDD" id="cd00637">
    <property type="entry name" value="7tm_classA_rhodopsin-like"/>
    <property type="match status" value="1"/>
</dbReference>
<feature type="transmembrane region" description="Helical" evidence="8">
    <location>
        <begin position="42"/>
        <end position="65"/>
    </location>
</feature>
<dbReference type="EMBL" id="WNYA01003348">
    <property type="protein sequence ID" value="KAG8543489.1"/>
    <property type="molecule type" value="Genomic_DNA"/>
</dbReference>
<feature type="transmembrane region" description="Helical" evidence="8">
    <location>
        <begin position="139"/>
        <end position="160"/>
    </location>
</feature>
<evidence type="ECO:0000256" key="6">
    <source>
        <dbReference type="ARBA" id="ARBA00023170"/>
    </source>
</evidence>
<keyword evidence="7" id="KW-0807">Transducer</keyword>
<keyword evidence="4" id="KW-0297">G-protein coupled receptor</keyword>
<keyword evidence="5 8" id="KW-0472">Membrane</keyword>
<dbReference type="SUPFAM" id="SSF81321">
    <property type="entry name" value="Family A G protein-coupled receptor-like"/>
    <property type="match status" value="1"/>
</dbReference>
<evidence type="ECO:0000256" key="1">
    <source>
        <dbReference type="ARBA" id="ARBA00004141"/>
    </source>
</evidence>
<dbReference type="InterPro" id="IPR017452">
    <property type="entry name" value="GPCR_Rhodpsn_7TM"/>
</dbReference>
<keyword evidence="3 8" id="KW-1133">Transmembrane helix</keyword>
<dbReference type="GO" id="GO:0004930">
    <property type="term" value="F:G protein-coupled receptor activity"/>
    <property type="evidence" value="ECO:0007669"/>
    <property type="project" value="UniProtKB-KW"/>
</dbReference>
<evidence type="ECO:0000259" key="9">
    <source>
        <dbReference type="PROSITE" id="PS50262"/>
    </source>
</evidence>
<keyword evidence="11" id="KW-1185">Reference proteome</keyword>
<dbReference type="PANTHER" id="PTHR45695">
    <property type="entry name" value="LEUCOKININ RECEPTOR-RELATED"/>
    <property type="match status" value="1"/>
</dbReference>
<reference evidence="10" key="1">
    <citation type="thesis" date="2020" institute="ProQuest LLC" country="789 East Eisenhower Parkway, Ann Arbor, MI, USA">
        <title>Comparative Genomics and Chromosome Evolution.</title>
        <authorList>
            <person name="Mudd A.B."/>
        </authorList>
    </citation>
    <scope>NUCLEOTIDE SEQUENCE</scope>
    <source>
        <strain evidence="10">237g6f4</strain>
        <tissue evidence="10">Blood</tissue>
    </source>
</reference>
<name>A0AAV6Z1L9_ENGPU</name>
<evidence type="ECO:0000256" key="3">
    <source>
        <dbReference type="ARBA" id="ARBA00022989"/>
    </source>
</evidence>
<evidence type="ECO:0000256" key="8">
    <source>
        <dbReference type="SAM" id="Phobius"/>
    </source>
</evidence>
<accession>A0AAV6Z1L9</accession>
<proteinExistence type="predicted"/>
<feature type="domain" description="G-protein coupled receptors family 1 profile" evidence="9">
    <location>
        <begin position="31"/>
        <end position="158"/>
    </location>
</feature>
<protein>
    <recommendedName>
        <fullName evidence="9">G-protein coupled receptors family 1 profile domain-containing protein</fullName>
    </recommendedName>
</protein>
<evidence type="ECO:0000256" key="5">
    <source>
        <dbReference type="ARBA" id="ARBA00023136"/>
    </source>
</evidence>
<organism evidence="10 11">
    <name type="scientific">Engystomops pustulosus</name>
    <name type="common">Tungara frog</name>
    <name type="synonym">Physalaemus pustulosus</name>
    <dbReference type="NCBI Taxonomy" id="76066"/>
    <lineage>
        <taxon>Eukaryota</taxon>
        <taxon>Metazoa</taxon>
        <taxon>Chordata</taxon>
        <taxon>Craniata</taxon>
        <taxon>Vertebrata</taxon>
        <taxon>Euteleostomi</taxon>
        <taxon>Amphibia</taxon>
        <taxon>Batrachia</taxon>
        <taxon>Anura</taxon>
        <taxon>Neobatrachia</taxon>
        <taxon>Hyloidea</taxon>
        <taxon>Leptodactylidae</taxon>
        <taxon>Leiuperinae</taxon>
        <taxon>Engystomops</taxon>
    </lineage>
</organism>
<comment type="caution">
    <text evidence="10">The sequence shown here is derived from an EMBL/GenBank/DDBJ whole genome shotgun (WGS) entry which is preliminary data.</text>
</comment>
<keyword evidence="2 8" id="KW-0812">Transmembrane</keyword>
<dbReference type="PRINTS" id="PR00237">
    <property type="entry name" value="GPCRRHODOPSN"/>
</dbReference>
<feature type="transmembrane region" description="Helical" evidence="8">
    <location>
        <begin position="103"/>
        <end position="127"/>
    </location>
</feature>
<dbReference type="PROSITE" id="PS50262">
    <property type="entry name" value="G_PROTEIN_RECEP_F1_2"/>
    <property type="match status" value="1"/>
</dbReference>
<evidence type="ECO:0000256" key="4">
    <source>
        <dbReference type="ARBA" id="ARBA00023040"/>
    </source>
</evidence>
<evidence type="ECO:0000256" key="7">
    <source>
        <dbReference type="ARBA" id="ARBA00023224"/>
    </source>
</evidence>
<dbReference type="InterPro" id="IPR000276">
    <property type="entry name" value="GPCR_Rhodpsn"/>
</dbReference>
<dbReference type="GO" id="GO:0005886">
    <property type="term" value="C:plasma membrane"/>
    <property type="evidence" value="ECO:0007669"/>
    <property type="project" value="TreeGrafter"/>
</dbReference>
<dbReference type="Pfam" id="PF00001">
    <property type="entry name" value="7tm_1"/>
    <property type="match status" value="1"/>
</dbReference>
<dbReference type="Gene3D" id="1.20.1070.10">
    <property type="entry name" value="Rhodopsin 7-helix transmembrane proteins"/>
    <property type="match status" value="1"/>
</dbReference>
<dbReference type="Proteomes" id="UP000824782">
    <property type="component" value="Unassembled WGS sequence"/>
</dbReference>
<sequence>MQDIGRTILVNRGISESSSENAPRGRDVQVCTLVWPTITEEIAWDISFIVLDFLIPGLSIIVSYTKIYKITKEIRERMISSTAYSEVHQYRVSKRDYRLFRTLFILMISFFVMWTPVFIIVLLLLLHNLKENFILSPTVFFWITLFTFCNSIVNPILYNINLLRQKWWRVVFCGNSEDIVDTDTTTKRNGNQNASTDSK</sequence>
<dbReference type="PANTHER" id="PTHR45695:SF37">
    <property type="entry name" value="FREE FATTY ACID RECEPTOR 4-LIKE"/>
    <property type="match status" value="1"/>
</dbReference>
<dbReference type="AlphaFoldDB" id="A0AAV6Z1L9"/>
<comment type="subcellular location">
    <subcellularLocation>
        <location evidence="1">Membrane</location>
        <topology evidence="1">Multi-pass membrane protein</topology>
    </subcellularLocation>
</comment>
<evidence type="ECO:0000313" key="10">
    <source>
        <dbReference type="EMBL" id="KAG8543489.1"/>
    </source>
</evidence>
<evidence type="ECO:0000256" key="2">
    <source>
        <dbReference type="ARBA" id="ARBA00022692"/>
    </source>
</evidence>
<gene>
    <name evidence="10" type="ORF">GDO81_024552</name>
</gene>